<evidence type="ECO:0000313" key="6">
    <source>
        <dbReference type="EMBL" id="TGZ37395.1"/>
    </source>
</evidence>
<proteinExistence type="predicted"/>
<dbReference type="InterPro" id="IPR052298">
    <property type="entry name" value="ZMYND10"/>
</dbReference>
<keyword evidence="1" id="KW-0479">Metal-binding</keyword>
<dbReference type="STRING" id="300112.A0A4S2JMI8"/>
<dbReference type="PROSITE" id="PS01360">
    <property type="entry name" value="ZF_MYND_1"/>
    <property type="match status" value="1"/>
</dbReference>
<dbReference type="InterPro" id="IPR002893">
    <property type="entry name" value="Znf_MYND"/>
</dbReference>
<evidence type="ECO:0000256" key="3">
    <source>
        <dbReference type="ARBA" id="ARBA00022833"/>
    </source>
</evidence>
<dbReference type="Gene3D" id="6.10.140.2220">
    <property type="match status" value="1"/>
</dbReference>
<dbReference type="SUPFAM" id="SSF144232">
    <property type="entry name" value="HIT/MYND zinc finger-like"/>
    <property type="match status" value="1"/>
</dbReference>
<evidence type="ECO:0000313" key="7">
    <source>
        <dbReference type="Proteomes" id="UP000310200"/>
    </source>
</evidence>
<comment type="caution">
    <text evidence="6">The sequence shown here is derived from an EMBL/GenBank/DDBJ whole genome shotgun (WGS) entry which is preliminary data.</text>
</comment>
<evidence type="ECO:0000256" key="2">
    <source>
        <dbReference type="ARBA" id="ARBA00022771"/>
    </source>
</evidence>
<name>A0A4S2JMI8_9HYME</name>
<evidence type="ECO:0000259" key="5">
    <source>
        <dbReference type="PROSITE" id="PS50865"/>
    </source>
</evidence>
<dbReference type="PANTHER" id="PTHR13244:SF7">
    <property type="entry name" value="ZINC FINGER MYND DOMAIN-CONTAINING PROTEIN 10"/>
    <property type="match status" value="1"/>
</dbReference>
<dbReference type="PROSITE" id="PS50865">
    <property type="entry name" value="ZF_MYND_2"/>
    <property type="match status" value="1"/>
</dbReference>
<dbReference type="GO" id="GO:0036159">
    <property type="term" value="P:inner dynein arm assembly"/>
    <property type="evidence" value="ECO:0007669"/>
    <property type="project" value="TreeGrafter"/>
</dbReference>
<evidence type="ECO:0000256" key="4">
    <source>
        <dbReference type="PROSITE-ProRule" id="PRU00134"/>
    </source>
</evidence>
<keyword evidence="3" id="KW-0862">Zinc</keyword>
<dbReference type="GO" id="GO:0008270">
    <property type="term" value="F:zinc ion binding"/>
    <property type="evidence" value="ECO:0007669"/>
    <property type="project" value="UniProtKB-KW"/>
</dbReference>
<dbReference type="Pfam" id="PF01753">
    <property type="entry name" value="zf-MYND"/>
    <property type="match status" value="1"/>
</dbReference>
<dbReference type="Proteomes" id="UP000310200">
    <property type="component" value="Unassembled WGS sequence"/>
</dbReference>
<dbReference type="GO" id="GO:0036158">
    <property type="term" value="P:outer dynein arm assembly"/>
    <property type="evidence" value="ECO:0007669"/>
    <property type="project" value="TreeGrafter"/>
</dbReference>
<dbReference type="GO" id="GO:0034451">
    <property type="term" value="C:centriolar satellite"/>
    <property type="evidence" value="ECO:0007669"/>
    <property type="project" value="TreeGrafter"/>
</dbReference>
<keyword evidence="2 4" id="KW-0863">Zinc-finger</keyword>
<dbReference type="EMBL" id="QBLH01003559">
    <property type="protein sequence ID" value="TGZ37395.1"/>
    <property type="molecule type" value="Genomic_DNA"/>
</dbReference>
<evidence type="ECO:0000256" key="1">
    <source>
        <dbReference type="ARBA" id="ARBA00022723"/>
    </source>
</evidence>
<dbReference type="AlphaFoldDB" id="A0A4S2JMI8"/>
<keyword evidence="7" id="KW-1185">Reference proteome</keyword>
<accession>A0A4S2JMI8</accession>
<feature type="domain" description="MYND-type" evidence="5">
    <location>
        <begin position="396"/>
        <end position="432"/>
    </location>
</feature>
<dbReference type="PANTHER" id="PTHR13244">
    <property type="entry name" value="ZINC FINGER MYND DOMAIN CONTAINING PROTEIN 10"/>
    <property type="match status" value="1"/>
</dbReference>
<protein>
    <recommendedName>
        <fullName evidence="5">MYND-type domain-containing protein</fullName>
    </recommendedName>
</protein>
<reference evidence="6 7" key="1">
    <citation type="journal article" date="2019" name="Philos. Trans. R. Soc. Lond., B, Biol. Sci.">
        <title>Ant behaviour and brain gene expression of defending hosts depend on the ecological success of the intruding social parasite.</title>
        <authorList>
            <person name="Kaur R."/>
            <person name="Stoldt M."/>
            <person name="Jongepier E."/>
            <person name="Feldmeyer B."/>
            <person name="Menzel F."/>
            <person name="Bornberg-Bauer E."/>
            <person name="Foitzik S."/>
        </authorList>
    </citation>
    <scope>NUCLEOTIDE SEQUENCE [LARGE SCALE GENOMIC DNA]</scope>
    <source>
        <tissue evidence="6">Whole body</tissue>
    </source>
</reference>
<sequence length="440" mass="51482">MADQMEYIIPPWEIEAFVQSLNVSDLENIGTKNWLEFHKKLALLNQQSVLEITGLREESVMEWFTSLKKIPILVYEAIQIDIWKHKVFPLLIDLNDEPTNTFMLYSVLYHEVIVVSLLENILFHCEGAQTVDDMVIDLIDYTVQRVTTLLDGKTIDIYEKSEIKDANSCLEEIVEKQKAFEFDIGMRCISILHYLIEILDSLPLCAVSRMLAIHDIPYLLAQLIESQPWKKQNEDGEAMTYEASWRKIKANEIGKINKREGQVWFGLRELLLNPKCSPYYEITEHRLSQLSKLQRHLHEDVLDQIAPLIELKRWLSYLNISPAMPSSDSTCPVRVEVIPQIKSTILEKYHKKWKKLARHQSKYLFTTDTSYIKDAAQILSDVYDLEKLDRIEAKKCSLCQEPSKKRCSRCKEAWYCSRECQVKDWENHKNICNMTTETKQ</sequence>
<dbReference type="GO" id="GO:0005737">
    <property type="term" value="C:cytoplasm"/>
    <property type="evidence" value="ECO:0007669"/>
    <property type="project" value="TreeGrafter"/>
</dbReference>
<gene>
    <name evidence="6" type="ORF">DBV15_08072</name>
</gene>
<dbReference type="GO" id="GO:0044458">
    <property type="term" value="P:motile cilium assembly"/>
    <property type="evidence" value="ECO:0007669"/>
    <property type="project" value="TreeGrafter"/>
</dbReference>
<organism evidence="6 7">
    <name type="scientific">Temnothorax longispinosus</name>
    <dbReference type="NCBI Taxonomy" id="300112"/>
    <lineage>
        <taxon>Eukaryota</taxon>
        <taxon>Metazoa</taxon>
        <taxon>Ecdysozoa</taxon>
        <taxon>Arthropoda</taxon>
        <taxon>Hexapoda</taxon>
        <taxon>Insecta</taxon>
        <taxon>Pterygota</taxon>
        <taxon>Neoptera</taxon>
        <taxon>Endopterygota</taxon>
        <taxon>Hymenoptera</taxon>
        <taxon>Apocrita</taxon>
        <taxon>Aculeata</taxon>
        <taxon>Formicoidea</taxon>
        <taxon>Formicidae</taxon>
        <taxon>Myrmicinae</taxon>
        <taxon>Temnothorax</taxon>
    </lineage>
</organism>